<dbReference type="EMBL" id="CM056814">
    <property type="protein sequence ID" value="KAJ8627513.1"/>
    <property type="molecule type" value="Genomic_DNA"/>
</dbReference>
<accession>A0ACC2L2A8</accession>
<reference evidence="1 2" key="1">
    <citation type="journal article" date="2022" name="Hortic Res">
        <title>A haplotype resolved chromosomal level avocado genome allows analysis of novel avocado genes.</title>
        <authorList>
            <person name="Nath O."/>
            <person name="Fletcher S.J."/>
            <person name="Hayward A."/>
            <person name="Shaw L.M."/>
            <person name="Masouleh A.K."/>
            <person name="Furtado A."/>
            <person name="Henry R.J."/>
            <person name="Mitter N."/>
        </authorList>
    </citation>
    <scope>NUCLEOTIDE SEQUENCE [LARGE SCALE GENOMIC DNA]</scope>
    <source>
        <strain evidence="2">cv. Hass</strain>
    </source>
</reference>
<gene>
    <name evidence="1" type="ORF">MRB53_020820</name>
</gene>
<dbReference type="Proteomes" id="UP001234297">
    <property type="component" value="Chromosome 6"/>
</dbReference>
<protein>
    <submittedName>
        <fullName evidence="1">Uncharacterized protein</fullName>
    </submittedName>
</protein>
<name>A0ACC2L2A8_PERAE</name>
<comment type="caution">
    <text evidence="1">The sequence shown here is derived from an EMBL/GenBank/DDBJ whole genome shotgun (WGS) entry which is preliminary data.</text>
</comment>
<sequence>MLGRVGCMEEAEAFIEGMDEEPDGVVWGALLGACRMLGNLDVAERAYPPDIGSHFFESQMDIPRLDPFVANSREFKDFVSSTQLLDLGFVGTRYTWSNRMGMDRILERLDQGRKIHPGFNLLVLM</sequence>
<keyword evidence="2" id="KW-1185">Reference proteome</keyword>
<evidence type="ECO:0000313" key="1">
    <source>
        <dbReference type="EMBL" id="KAJ8627513.1"/>
    </source>
</evidence>
<organism evidence="1 2">
    <name type="scientific">Persea americana</name>
    <name type="common">Avocado</name>
    <dbReference type="NCBI Taxonomy" id="3435"/>
    <lineage>
        <taxon>Eukaryota</taxon>
        <taxon>Viridiplantae</taxon>
        <taxon>Streptophyta</taxon>
        <taxon>Embryophyta</taxon>
        <taxon>Tracheophyta</taxon>
        <taxon>Spermatophyta</taxon>
        <taxon>Magnoliopsida</taxon>
        <taxon>Magnoliidae</taxon>
        <taxon>Laurales</taxon>
        <taxon>Lauraceae</taxon>
        <taxon>Persea</taxon>
    </lineage>
</organism>
<proteinExistence type="predicted"/>
<evidence type="ECO:0000313" key="2">
    <source>
        <dbReference type="Proteomes" id="UP001234297"/>
    </source>
</evidence>